<dbReference type="InterPro" id="IPR050090">
    <property type="entry name" value="Tyrosine_recombinase_XerCD"/>
</dbReference>
<dbReference type="InterPro" id="IPR002104">
    <property type="entry name" value="Integrase_catalytic"/>
</dbReference>
<keyword evidence="3" id="KW-0233">DNA recombination</keyword>
<dbReference type="InterPro" id="IPR011010">
    <property type="entry name" value="DNA_brk_join_enz"/>
</dbReference>
<dbReference type="RefSeq" id="WP_221033252.1">
    <property type="nucleotide sequence ID" value="NZ_CP139781.1"/>
</dbReference>
<dbReference type="InterPro" id="IPR010998">
    <property type="entry name" value="Integrase_recombinase_N"/>
</dbReference>
<gene>
    <name evidence="5" type="ORF">K1X11_017020</name>
</gene>
<dbReference type="Gene3D" id="1.10.150.130">
    <property type="match status" value="1"/>
</dbReference>
<reference evidence="5 6" key="1">
    <citation type="submission" date="2021-08" db="EMBL/GenBank/DDBJ databases">
        <authorList>
            <person name="Zhang D."/>
            <person name="Zhang A."/>
            <person name="Wang L."/>
        </authorList>
    </citation>
    <scope>NUCLEOTIDE SEQUENCE [LARGE SCALE GENOMIC DNA]</scope>
    <source>
        <strain evidence="5 6">WL0086</strain>
    </source>
</reference>
<protein>
    <submittedName>
        <fullName evidence="5">Site-specific integrase</fullName>
    </submittedName>
</protein>
<evidence type="ECO:0000256" key="2">
    <source>
        <dbReference type="ARBA" id="ARBA00023125"/>
    </source>
</evidence>
<dbReference type="SUPFAM" id="SSF56349">
    <property type="entry name" value="DNA breaking-rejoining enzymes"/>
    <property type="match status" value="1"/>
</dbReference>
<dbReference type="EMBL" id="CP139781">
    <property type="protein sequence ID" value="WRQ86515.1"/>
    <property type="molecule type" value="Genomic_DNA"/>
</dbReference>
<dbReference type="Pfam" id="PF00589">
    <property type="entry name" value="Phage_integrase"/>
    <property type="match status" value="1"/>
</dbReference>
<dbReference type="PROSITE" id="PS51898">
    <property type="entry name" value="TYR_RECOMBINASE"/>
    <property type="match status" value="1"/>
</dbReference>
<proteinExistence type="inferred from homology"/>
<reference evidence="5 6" key="2">
    <citation type="submission" date="2023-12" db="EMBL/GenBank/DDBJ databases">
        <title>Description of an unclassified Opitutus bacterium of Verrucomicrobiota.</title>
        <authorList>
            <person name="Zhang D.-F."/>
        </authorList>
    </citation>
    <scope>NUCLEOTIDE SEQUENCE [LARGE SCALE GENOMIC DNA]</scope>
    <source>
        <strain evidence="5 6">WL0086</strain>
    </source>
</reference>
<evidence type="ECO:0000313" key="6">
    <source>
        <dbReference type="Proteomes" id="UP000738431"/>
    </source>
</evidence>
<evidence type="ECO:0000256" key="3">
    <source>
        <dbReference type="ARBA" id="ARBA00023172"/>
    </source>
</evidence>
<dbReference type="InterPro" id="IPR013762">
    <property type="entry name" value="Integrase-like_cat_sf"/>
</dbReference>
<organism evidence="5 6">
    <name type="scientific">Actomonas aquatica</name>
    <dbReference type="NCBI Taxonomy" id="2866162"/>
    <lineage>
        <taxon>Bacteria</taxon>
        <taxon>Pseudomonadati</taxon>
        <taxon>Verrucomicrobiota</taxon>
        <taxon>Opitutia</taxon>
        <taxon>Opitutales</taxon>
        <taxon>Opitutaceae</taxon>
        <taxon>Actomonas</taxon>
    </lineage>
</organism>
<dbReference type="Proteomes" id="UP000738431">
    <property type="component" value="Chromosome"/>
</dbReference>
<dbReference type="PANTHER" id="PTHR30349:SF64">
    <property type="entry name" value="PROPHAGE INTEGRASE INTD-RELATED"/>
    <property type="match status" value="1"/>
</dbReference>
<keyword evidence="2" id="KW-0238">DNA-binding</keyword>
<dbReference type="Gene3D" id="1.10.443.10">
    <property type="entry name" value="Intergrase catalytic core"/>
    <property type="match status" value="1"/>
</dbReference>
<evidence type="ECO:0000256" key="1">
    <source>
        <dbReference type="ARBA" id="ARBA00008857"/>
    </source>
</evidence>
<sequence>MKVRSTKVPNLVVTEETGVYYARVRVAGKLRWKSLQTKVFSTAKLRLKDEETKMRAGAIGTNEDVGAKLTFEDAFKRYRAAVNADASLKPATKHFRLRSERTLRRTWPELWQRELRRVKSDDCRRWLNDFRNGGAAFTPKRAKTKRRGDSPTTINAAIRFLRAVFNVGVEAGVMYANPADALETVAPRRKLLQLPNRDQFAKLVGEIRAAHSRWGQGPGDMVEGLAYTGARVGEARRMIWAHVDEERGMVTIPGEKTESAPRVNPMTPAFLDLIQRMKERYQPRPIDPIFQVRSVLGSLRVGCEKLGIPKIDHHDLRHLFATTCIESGVDVLVLSKWLGHSDGGALVLRTYGHLRPEHSTRAAKLVDFAPPAG</sequence>
<dbReference type="PANTHER" id="PTHR30349">
    <property type="entry name" value="PHAGE INTEGRASE-RELATED"/>
    <property type="match status" value="1"/>
</dbReference>
<comment type="similarity">
    <text evidence="1">Belongs to the 'phage' integrase family.</text>
</comment>
<keyword evidence="6" id="KW-1185">Reference proteome</keyword>
<evidence type="ECO:0000259" key="4">
    <source>
        <dbReference type="PROSITE" id="PS51898"/>
    </source>
</evidence>
<feature type="domain" description="Tyr recombinase" evidence="4">
    <location>
        <begin position="190"/>
        <end position="364"/>
    </location>
</feature>
<name>A0ABZ1C4G7_9BACT</name>
<dbReference type="CDD" id="cd01189">
    <property type="entry name" value="INT_ICEBs1_C_like"/>
    <property type="match status" value="1"/>
</dbReference>
<accession>A0ABZ1C4G7</accession>
<evidence type="ECO:0000313" key="5">
    <source>
        <dbReference type="EMBL" id="WRQ86515.1"/>
    </source>
</evidence>